<dbReference type="EMBL" id="CP023694">
    <property type="protein sequence ID" value="QEV30063.1"/>
    <property type="molecule type" value="Genomic_DNA"/>
</dbReference>
<evidence type="ECO:0000313" key="2">
    <source>
        <dbReference type="EMBL" id="QEV30063.1"/>
    </source>
</evidence>
<evidence type="ECO:0000256" key="1">
    <source>
        <dbReference type="SAM" id="MobiDB-lite"/>
    </source>
</evidence>
<evidence type="ECO:0000313" key="3">
    <source>
        <dbReference type="Proteomes" id="UP000326598"/>
    </source>
</evidence>
<reference evidence="2 3" key="1">
    <citation type="submission" date="2017-09" db="EMBL/GenBank/DDBJ databases">
        <authorList>
            <person name="Lee N."/>
            <person name="Cho B.-K."/>
        </authorList>
    </citation>
    <scope>NUCLEOTIDE SEQUENCE [LARGE SCALE GENOMIC DNA]</scope>
    <source>
        <strain evidence="2 3">ATCC 13740</strain>
    </source>
</reference>
<feature type="region of interest" description="Disordered" evidence="1">
    <location>
        <begin position="37"/>
        <end position="65"/>
    </location>
</feature>
<sequence>MRGDDLVGAGQVAQQISLDTAREDRLLATVRGPVTSETAAPLPRRRPWVPIPCRGRSAPDALRGV</sequence>
<proteinExistence type="predicted"/>
<accession>A0A5J6IHG6</accession>
<gene>
    <name evidence="2" type="ORF">CP976_42425</name>
</gene>
<dbReference type="KEGG" id="scoe:CP976_42425"/>
<protein>
    <submittedName>
        <fullName evidence="2">Uncharacterized protein</fullName>
    </submittedName>
</protein>
<organism evidence="2 3">
    <name type="scientific">Streptomyces coeruleorubidus</name>
    <dbReference type="NCBI Taxonomy" id="116188"/>
    <lineage>
        <taxon>Bacteria</taxon>
        <taxon>Bacillati</taxon>
        <taxon>Actinomycetota</taxon>
        <taxon>Actinomycetes</taxon>
        <taxon>Kitasatosporales</taxon>
        <taxon>Streptomycetaceae</taxon>
        <taxon>Streptomyces</taxon>
    </lineage>
</organism>
<dbReference type="AlphaFoldDB" id="A0A5J6IHG6"/>
<dbReference type="Proteomes" id="UP000326598">
    <property type="component" value="Chromosome"/>
</dbReference>
<name>A0A5J6IHG6_STRC4</name>